<feature type="compositionally biased region" description="Basic and acidic residues" evidence="1">
    <location>
        <begin position="40"/>
        <end position="56"/>
    </location>
</feature>
<dbReference type="EMBL" id="JAFKCV010000001">
    <property type="protein sequence ID" value="MBN7823625.1"/>
    <property type="molecule type" value="Genomic_DNA"/>
</dbReference>
<feature type="region of interest" description="Disordered" evidence="1">
    <location>
        <begin position="32"/>
        <end position="66"/>
    </location>
</feature>
<evidence type="ECO:0000313" key="3">
    <source>
        <dbReference type="Proteomes" id="UP000664654"/>
    </source>
</evidence>
<gene>
    <name evidence="2" type="ORF">J0A66_00175</name>
</gene>
<comment type="caution">
    <text evidence="2">The sequence shown here is derived from an EMBL/GenBank/DDBJ whole genome shotgun (WGS) entry which is preliminary data.</text>
</comment>
<sequence length="102" mass="10748">MSIQFDGNVNSAFVSGALTIQRASDGITQNSISLAQQQTDQREPRQEQAETAKLSERVPSTGNGSVTDSLAGLTLNLRHAEAGAKVLDMTSDMVGSLINEVA</sequence>
<name>A0A939DJD9_9ALTE</name>
<keyword evidence="3" id="KW-1185">Reference proteome</keyword>
<organism evidence="2 3">
    <name type="scientific">Bowmanella dokdonensis</name>
    <dbReference type="NCBI Taxonomy" id="751969"/>
    <lineage>
        <taxon>Bacteria</taxon>
        <taxon>Pseudomonadati</taxon>
        <taxon>Pseudomonadota</taxon>
        <taxon>Gammaproteobacteria</taxon>
        <taxon>Alteromonadales</taxon>
        <taxon>Alteromonadaceae</taxon>
        <taxon>Bowmanella</taxon>
    </lineage>
</organism>
<dbReference type="Proteomes" id="UP000664654">
    <property type="component" value="Unassembled WGS sequence"/>
</dbReference>
<protein>
    <submittedName>
        <fullName evidence="2">Uncharacterized protein</fullName>
    </submittedName>
</protein>
<evidence type="ECO:0000256" key="1">
    <source>
        <dbReference type="SAM" id="MobiDB-lite"/>
    </source>
</evidence>
<dbReference type="RefSeq" id="WP_206571750.1">
    <property type="nucleotide sequence ID" value="NZ_JAFKCV010000001.1"/>
</dbReference>
<accession>A0A939DJD9</accession>
<proteinExistence type="predicted"/>
<dbReference type="AlphaFoldDB" id="A0A939DJD9"/>
<reference evidence="2" key="1">
    <citation type="submission" date="2021-03" db="EMBL/GenBank/DDBJ databases">
        <title>novel species isolated from a fishpond in China.</title>
        <authorList>
            <person name="Lu H."/>
            <person name="Cai Z."/>
        </authorList>
    </citation>
    <scope>NUCLEOTIDE SEQUENCE</scope>
    <source>
        <strain evidence="2">JCM 30855</strain>
    </source>
</reference>
<evidence type="ECO:0000313" key="2">
    <source>
        <dbReference type="EMBL" id="MBN7823625.1"/>
    </source>
</evidence>